<dbReference type="PANTHER" id="PTHR36762">
    <property type="entry name" value="LIGHT-REGULATED PROTEIN 1, CHLOROPLASTIC"/>
    <property type="match status" value="1"/>
</dbReference>
<dbReference type="GeneID" id="105112207"/>
<dbReference type="GO" id="GO:0009507">
    <property type="term" value="C:chloroplast"/>
    <property type="evidence" value="ECO:0007669"/>
    <property type="project" value="InterPro"/>
</dbReference>
<dbReference type="RefSeq" id="XP_011006121.1">
    <property type="nucleotide sequence ID" value="XM_011007819.1"/>
</dbReference>
<protein>
    <submittedName>
        <fullName evidence="2">Light-regulated protein-like</fullName>
    </submittedName>
</protein>
<dbReference type="Pfam" id="PF07207">
    <property type="entry name" value="Lir1"/>
    <property type="match status" value="1"/>
</dbReference>
<dbReference type="AlphaFoldDB" id="A0AAJ6X5G8"/>
<dbReference type="KEGG" id="peu:105112207"/>
<organism evidence="1 2">
    <name type="scientific">Populus euphratica</name>
    <name type="common">Euphrates poplar</name>
    <dbReference type="NCBI Taxonomy" id="75702"/>
    <lineage>
        <taxon>Eukaryota</taxon>
        <taxon>Viridiplantae</taxon>
        <taxon>Streptophyta</taxon>
        <taxon>Embryophyta</taxon>
        <taxon>Tracheophyta</taxon>
        <taxon>Spermatophyta</taxon>
        <taxon>Magnoliopsida</taxon>
        <taxon>eudicotyledons</taxon>
        <taxon>Gunneridae</taxon>
        <taxon>Pentapetalae</taxon>
        <taxon>rosids</taxon>
        <taxon>fabids</taxon>
        <taxon>Malpighiales</taxon>
        <taxon>Salicaceae</taxon>
        <taxon>Saliceae</taxon>
        <taxon>Populus</taxon>
    </lineage>
</organism>
<evidence type="ECO:0000313" key="2">
    <source>
        <dbReference type="RefSeq" id="XP_011006121.1"/>
    </source>
</evidence>
<reference evidence="2" key="1">
    <citation type="submission" date="2025-08" db="UniProtKB">
        <authorList>
            <consortium name="RefSeq"/>
        </authorList>
    </citation>
    <scope>IDENTIFICATION</scope>
</reference>
<dbReference type="InterPro" id="IPR009856">
    <property type="entry name" value="Lir1"/>
</dbReference>
<gene>
    <name evidence="2" type="primary">LOC105112207</name>
</gene>
<dbReference type="PANTHER" id="PTHR36762:SF6">
    <property type="entry name" value="LIGHT-REGULATED PROTEIN"/>
    <property type="match status" value="1"/>
</dbReference>
<evidence type="ECO:0000313" key="1">
    <source>
        <dbReference type="Proteomes" id="UP000694918"/>
    </source>
</evidence>
<proteinExistence type="predicted"/>
<keyword evidence="1" id="KW-1185">Reference proteome</keyword>
<sequence>MQTALFIAPPVLPLNPCKNLFQLQTFTPPKAGASLASRSSAIKATTAIADTTTIDCSSVISVFPVEACEIIGGDACLADMFPEVRLLVEKARNEAAQITSDDIEREYLVYNDAKTVFCAEACDDLGGEFCGAEYQRGVF</sequence>
<dbReference type="Proteomes" id="UP000694918">
    <property type="component" value="Unplaced"/>
</dbReference>
<name>A0AAJ6X5G8_POPEU</name>
<accession>A0AAJ6X5G8</accession>